<feature type="domain" description="Putative sensor" evidence="13">
    <location>
        <begin position="216"/>
        <end position="397"/>
    </location>
</feature>
<keyword evidence="10" id="KW-1133">Transmembrane helix</keyword>
<proteinExistence type="predicted"/>
<evidence type="ECO:0000256" key="8">
    <source>
        <dbReference type="ARBA" id="ARBA00023012"/>
    </source>
</evidence>
<keyword evidence="4" id="KW-0808">Transferase</keyword>
<feature type="compositionally biased region" description="Basic residues" evidence="9">
    <location>
        <begin position="98"/>
        <end position="107"/>
    </location>
</feature>
<keyword evidence="8" id="KW-0902">Two-component regulatory system</keyword>
<evidence type="ECO:0000256" key="1">
    <source>
        <dbReference type="ARBA" id="ARBA00000085"/>
    </source>
</evidence>
<dbReference type="EMBL" id="QMIG01000017">
    <property type="protein sequence ID" value="RAW12021.1"/>
    <property type="molecule type" value="Genomic_DNA"/>
</dbReference>
<organism evidence="14 15">
    <name type="scientific">Phytoactinopolyspora halophila</name>
    <dbReference type="NCBI Taxonomy" id="1981511"/>
    <lineage>
        <taxon>Bacteria</taxon>
        <taxon>Bacillati</taxon>
        <taxon>Actinomycetota</taxon>
        <taxon>Actinomycetes</taxon>
        <taxon>Jiangellales</taxon>
        <taxon>Jiangellaceae</taxon>
        <taxon>Phytoactinopolyspora</taxon>
    </lineage>
</organism>
<feature type="region of interest" description="Disordered" evidence="9">
    <location>
        <begin position="1"/>
        <end position="107"/>
    </location>
</feature>
<keyword evidence="10" id="KW-0472">Membrane</keyword>
<keyword evidence="10" id="KW-0812">Transmembrane</keyword>
<name>A0A329QJC5_9ACTN</name>
<comment type="caution">
    <text evidence="14">The sequence shown here is derived from an EMBL/GenBank/DDBJ whole genome shotgun (WGS) entry which is preliminary data.</text>
</comment>
<feature type="transmembrane region" description="Helical" evidence="10">
    <location>
        <begin position="366"/>
        <end position="384"/>
    </location>
</feature>
<dbReference type="GO" id="GO:0016020">
    <property type="term" value="C:membrane"/>
    <property type="evidence" value="ECO:0007669"/>
    <property type="project" value="InterPro"/>
</dbReference>
<dbReference type="Gene3D" id="1.20.5.1930">
    <property type="match status" value="1"/>
</dbReference>
<evidence type="ECO:0000256" key="3">
    <source>
        <dbReference type="ARBA" id="ARBA00022553"/>
    </source>
</evidence>
<evidence type="ECO:0000256" key="9">
    <source>
        <dbReference type="SAM" id="MobiDB-lite"/>
    </source>
</evidence>
<reference evidence="14 15" key="1">
    <citation type="submission" date="2018-06" db="EMBL/GenBank/DDBJ databases">
        <title>Phytoactinopolyspora halophila sp. nov., a novel halophilic actinomycete isolated from a saline soil in China.</title>
        <authorList>
            <person name="Tang S.-K."/>
        </authorList>
    </citation>
    <scope>NUCLEOTIDE SEQUENCE [LARGE SCALE GENOMIC DNA]</scope>
    <source>
        <strain evidence="14 15">YIM 96934</strain>
    </source>
</reference>
<dbReference type="EC" id="2.7.13.3" evidence="2"/>
<dbReference type="GO" id="GO:0000155">
    <property type="term" value="F:phosphorelay sensor kinase activity"/>
    <property type="evidence" value="ECO:0007669"/>
    <property type="project" value="InterPro"/>
</dbReference>
<feature type="transmembrane region" description="Helical" evidence="10">
    <location>
        <begin position="314"/>
        <end position="339"/>
    </location>
</feature>
<feature type="compositionally biased region" description="Basic residues" evidence="9">
    <location>
        <begin position="1"/>
        <end position="13"/>
    </location>
</feature>
<dbReference type="Pfam" id="PF02518">
    <property type="entry name" value="HATPase_c"/>
    <property type="match status" value="1"/>
</dbReference>
<evidence type="ECO:0000256" key="10">
    <source>
        <dbReference type="SAM" id="Phobius"/>
    </source>
</evidence>
<dbReference type="AlphaFoldDB" id="A0A329QJC5"/>
<keyword evidence="5" id="KW-0547">Nucleotide-binding</keyword>
<evidence type="ECO:0000256" key="7">
    <source>
        <dbReference type="ARBA" id="ARBA00022840"/>
    </source>
</evidence>
<dbReference type="CDD" id="cd16917">
    <property type="entry name" value="HATPase_UhpB-NarQ-NarX-like"/>
    <property type="match status" value="1"/>
</dbReference>
<feature type="compositionally biased region" description="Basic residues" evidence="9">
    <location>
        <begin position="46"/>
        <end position="76"/>
    </location>
</feature>
<keyword evidence="15" id="KW-1185">Reference proteome</keyword>
<evidence type="ECO:0000313" key="14">
    <source>
        <dbReference type="EMBL" id="RAW12021.1"/>
    </source>
</evidence>
<dbReference type="InterPro" id="IPR050482">
    <property type="entry name" value="Sensor_HK_TwoCompSys"/>
</dbReference>
<dbReference type="GO" id="GO:0005524">
    <property type="term" value="F:ATP binding"/>
    <property type="evidence" value="ECO:0007669"/>
    <property type="project" value="UniProtKB-KW"/>
</dbReference>
<comment type="catalytic activity">
    <reaction evidence="1">
        <text>ATP + protein L-histidine = ADP + protein N-phospho-L-histidine.</text>
        <dbReference type="EC" id="2.7.13.3"/>
    </reaction>
</comment>
<dbReference type="GO" id="GO:0046983">
    <property type="term" value="F:protein dimerization activity"/>
    <property type="evidence" value="ECO:0007669"/>
    <property type="project" value="InterPro"/>
</dbReference>
<accession>A0A329QJC5</accession>
<evidence type="ECO:0000256" key="6">
    <source>
        <dbReference type="ARBA" id="ARBA00022777"/>
    </source>
</evidence>
<dbReference type="Gene3D" id="3.30.565.10">
    <property type="entry name" value="Histidine kinase-like ATPase, C-terminal domain"/>
    <property type="match status" value="1"/>
</dbReference>
<dbReference type="Pfam" id="PF07730">
    <property type="entry name" value="HisKA_3"/>
    <property type="match status" value="1"/>
</dbReference>
<dbReference type="InterPro" id="IPR003594">
    <property type="entry name" value="HATPase_dom"/>
</dbReference>
<keyword evidence="6 14" id="KW-0418">Kinase</keyword>
<dbReference type="Pfam" id="PF13796">
    <property type="entry name" value="Sensor"/>
    <property type="match status" value="1"/>
</dbReference>
<evidence type="ECO:0000259" key="12">
    <source>
        <dbReference type="Pfam" id="PF07730"/>
    </source>
</evidence>
<evidence type="ECO:0000256" key="5">
    <source>
        <dbReference type="ARBA" id="ARBA00022741"/>
    </source>
</evidence>
<protein>
    <recommendedName>
        <fullName evidence="2">histidine kinase</fullName>
        <ecNumber evidence="2">2.7.13.3</ecNumber>
    </recommendedName>
</protein>
<dbReference type="InterPro" id="IPR011712">
    <property type="entry name" value="Sig_transdc_His_kin_sub3_dim/P"/>
</dbReference>
<keyword evidence="3" id="KW-0597">Phosphoprotein</keyword>
<feature type="compositionally biased region" description="Polar residues" evidence="9">
    <location>
        <begin position="156"/>
        <end position="166"/>
    </location>
</feature>
<evidence type="ECO:0000313" key="15">
    <source>
        <dbReference type="Proteomes" id="UP000250462"/>
    </source>
</evidence>
<feature type="transmembrane region" description="Helical" evidence="10">
    <location>
        <begin position="241"/>
        <end position="259"/>
    </location>
</feature>
<feature type="domain" description="Signal transduction histidine kinase subgroup 3 dimerisation and phosphoacceptor" evidence="12">
    <location>
        <begin position="429"/>
        <end position="492"/>
    </location>
</feature>
<evidence type="ECO:0000256" key="2">
    <source>
        <dbReference type="ARBA" id="ARBA00012438"/>
    </source>
</evidence>
<dbReference type="Proteomes" id="UP000250462">
    <property type="component" value="Unassembled WGS sequence"/>
</dbReference>
<feature type="region of interest" description="Disordered" evidence="9">
    <location>
        <begin position="123"/>
        <end position="206"/>
    </location>
</feature>
<evidence type="ECO:0000256" key="4">
    <source>
        <dbReference type="ARBA" id="ARBA00022679"/>
    </source>
</evidence>
<feature type="domain" description="Histidine kinase/HSP90-like ATPase" evidence="11">
    <location>
        <begin position="532"/>
        <end position="617"/>
    </location>
</feature>
<evidence type="ECO:0000259" key="11">
    <source>
        <dbReference type="Pfam" id="PF02518"/>
    </source>
</evidence>
<dbReference type="InterPro" id="IPR025828">
    <property type="entry name" value="Put_sensor_dom"/>
</dbReference>
<keyword evidence="7" id="KW-0067">ATP-binding</keyword>
<dbReference type="SUPFAM" id="SSF55874">
    <property type="entry name" value="ATPase domain of HSP90 chaperone/DNA topoisomerase II/histidine kinase"/>
    <property type="match status" value="1"/>
</dbReference>
<feature type="compositionally biased region" description="Basic residues" evidence="9">
    <location>
        <begin position="26"/>
        <end position="36"/>
    </location>
</feature>
<evidence type="ECO:0000259" key="13">
    <source>
        <dbReference type="Pfam" id="PF13796"/>
    </source>
</evidence>
<dbReference type="InterPro" id="IPR036890">
    <property type="entry name" value="HATPase_C_sf"/>
</dbReference>
<feature type="transmembrane region" description="Helical" evidence="10">
    <location>
        <begin position="214"/>
        <end position="235"/>
    </location>
</feature>
<gene>
    <name evidence="14" type="ORF">DPM12_15215</name>
</gene>
<sequence>MAGRARPRPRRASARLLPRGAEAGQRRRSRLARRGRCRTDRAGTARAHHRRIRPHHRWRSRRAGHRQPRHRLRCHAAARSPASARPRHHARRDDCRHAQHHARRHTCRQVCRDACRQVCRDTAAAGSPHTRGGDNPTAITPANRLASRARTRECRSVTTMDTSIQPFSMWEPGTARPDRSGRAPDDAADAGQDNTFGPPRPRPRPSWHQAGRDLIYLLPGLPIGVASFSVLITGFFLGIGLIPLALLGLVVLLVTLLTARGFATAERVRVGLLEGWRVGPAYYRPGEGAGLTRLRRYFADPQLWRDFFHGLLILWVRLFTWTVTVSWTAAALTVTYPLWAWSIPRGDDVQGLADLVFGWESFSADVLVNTVIGVVFLVTLPYAVRAMAAIETSLAWTILTNKHAAWQARAENLERSRQAVVEAEADTLHRVERDIHDGPQQRLVRLTMDLKSAQRRLNDDPEAAGPLVEGALQQTEEALTELRHLSRGIAPPILTDRGLEAALAAAVARSPVPTTLDVDLDDRQRLPRSVENAAYFVATEALTNVAKHSQATSCEVSVFLADHMLCVRVADNGRGGAHVGKGHGLSGLSDRLAGVDGTLSVDSPPGGGTVLNADIPLSHS</sequence>
<feature type="compositionally biased region" description="Basic and acidic residues" evidence="9">
    <location>
        <begin position="176"/>
        <end position="185"/>
    </location>
</feature>
<dbReference type="PANTHER" id="PTHR24421">
    <property type="entry name" value="NITRATE/NITRITE SENSOR PROTEIN NARX-RELATED"/>
    <property type="match status" value="1"/>
</dbReference>
<dbReference type="PANTHER" id="PTHR24421:SF10">
    <property type="entry name" value="NITRATE_NITRITE SENSOR PROTEIN NARQ"/>
    <property type="match status" value="1"/>
</dbReference>